<evidence type="ECO:0000313" key="2">
    <source>
        <dbReference type="EMBL" id="CAA9297167.1"/>
    </source>
</evidence>
<dbReference type="EMBL" id="CADCTC010000274">
    <property type="protein sequence ID" value="CAA9297167.1"/>
    <property type="molecule type" value="Genomic_DNA"/>
</dbReference>
<dbReference type="Pfam" id="PF13148">
    <property type="entry name" value="DUF3987"/>
    <property type="match status" value="1"/>
</dbReference>
<gene>
    <name evidence="2" type="ORF">AVDCRST_MAG77-5261</name>
</gene>
<proteinExistence type="predicted"/>
<sequence>MRFRERDNDGCIALLTAERGEVFDIVSGRYSSAANTGVLLKGHAGDPLRIDRVGRAPEYVRFPRITVGMAVQRDVFRGLAALPSLRGRGLLARFLYGVPDSLLGRRDVQAAPVPDAVRAKYAATLGVLLELVPQRSDDGTTVLHTLRFAPEARERLHSFMEWIEPQLAPDGEMGLLTDWGGKLAGAVARIAGLLHGAAHPACPWASSITAATVDDAIAIGRYLIPHARAVFAEMGADPETEAARHVLAWIDRAGVEAFTKRDAYQGTRGRFKTVAALEPALRVLAAHDFIWERPAEDRQPGRPGRRQGPMYDVNPIRGNSEDFGDYGNTSQPAEPRRRKVAL</sequence>
<feature type="region of interest" description="Disordered" evidence="1">
    <location>
        <begin position="294"/>
        <end position="342"/>
    </location>
</feature>
<reference evidence="2" key="1">
    <citation type="submission" date="2020-02" db="EMBL/GenBank/DDBJ databases">
        <authorList>
            <person name="Meier V. D."/>
        </authorList>
    </citation>
    <scope>NUCLEOTIDE SEQUENCE</scope>
    <source>
        <strain evidence="2">AVDCRST_MAG77</strain>
    </source>
</reference>
<name>A0A6J4K842_9CHLR</name>
<dbReference type="AlphaFoldDB" id="A0A6J4K842"/>
<dbReference type="InterPro" id="IPR025048">
    <property type="entry name" value="DUF3987"/>
</dbReference>
<organism evidence="2">
    <name type="scientific">uncultured Chloroflexota bacterium</name>
    <dbReference type="NCBI Taxonomy" id="166587"/>
    <lineage>
        <taxon>Bacteria</taxon>
        <taxon>Bacillati</taxon>
        <taxon>Chloroflexota</taxon>
        <taxon>environmental samples</taxon>
    </lineage>
</organism>
<evidence type="ECO:0000256" key="1">
    <source>
        <dbReference type="SAM" id="MobiDB-lite"/>
    </source>
</evidence>
<accession>A0A6J4K842</accession>
<evidence type="ECO:0008006" key="3">
    <source>
        <dbReference type="Google" id="ProtNLM"/>
    </source>
</evidence>
<protein>
    <recommendedName>
        <fullName evidence="3">DUF3987 domain-containing protein</fullName>
    </recommendedName>
</protein>